<keyword evidence="2" id="KW-1185">Reference proteome</keyword>
<dbReference type="KEGG" id="nhm:NHE_0771"/>
<dbReference type="HOGENOM" id="CLU_3293063_0_0_5"/>
<accession>X5HKU8</accession>
<gene>
    <name evidence="1" type="ORF">NHE_0771</name>
</gene>
<evidence type="ECO:0000313" key="2">
    <source>
        <dbReference type="Proteomes" id="UP000023755"/>
    </source>
</evidence>
<name>X5HKU8_9RICK</name>
<dbReference type="AlphaFoldDB" id="X5HKU8"/>
<sequence>MFLGYVSADSMRNRKPTQGSTDLFDNVGCTLGNPLMLIID</sequence>
<protein>
    <submittedName>
        <fullName evidence="1">Uncharacterized protein</fullName>
    </submittedName>
</protein>
<dbReference type="EMBL" id="CP007481">
    <property type="protein sequence ID" value="AHX11699.1"/>
    <property type="molecule type" value="Genomic_DNA"/>
</dbReference>
<reference evidence="1 2" key="1">
    <citation type="submission" date="2014-03" db="EMBL/GenBank/DDBJ databases">
        <title>Sequencing and Comparison of Genomes and Transcriptome Profiles of Human Ehrlichiosis Agents.</title>
        <authorList>
            <person name="Lin M."/>
            <person name="Daugherty S.C."/>
            <person name="Nagaraj S."/>
            <person name="Cheng Z."/>
            <person name="Xiong Q."/>
            <person name="Lin F.-Y."/>
            <person name="Sengamalay N."/>
            <person name="Ott S."/>
            <person name="Godinez A."/>
            <person name="Tallon L.J."/>
            <person name="Sadzewicz L."/>
            <person name="Fraser C.M."/>
            <person name="Dunning Hotopp J.C."/>
            <person name="Rikihisa Y."/>
        </authorList>
    </citation>
    <scope>NUCLEOTIDE SEQUENCE [LARGE SCALE GENOMIC DNA]</scope>
    <source>
        <strain evidence="1 2">Oregon</strain>
    </source>
</reference>
<dbReference type="Proteomes" id="UP000023755">
    <property type="component" value="Chromosome"/>
</dbReference>
<proteinExistence type="predicted"/>
<evidence type="ECO:0000313" key="1">
    <source>
        <dbReference type="EMBL" id="AHX11699.1"/>
    </source>
</evidence>
<organism evidence="1 2">
    <name type="scientific">Neorickettsia helminthoeca str. Oregon</name>
    <dbReference type="NCBI Taxonomy" id="1286528"/>
    <lineage>
        <taxon>Bacteria</taxon>
        <taxon>Pseudomonadati</taxon>
        <taxon>Pseudomonadota</taxon>
        <taxon>Alphaproteobacteria</taxon>
        <taxon>Rickettsiales</taxon>
        <taxon>Anaplasmataceae</taxon>
        <taxon>Neorickettsia</taxon>
    </lineage>
</organism>